<keyword evidence="2" id="KW-1185">Reference proteome</keyword>
<accession>A0ABR0MNY4</accession>
<dbReference type="PANTHER" id="PTHR47074">
    <property type="entry name" value="BNAC02G40300D PROTEIN"/>
    <property type="match status" value="1"/>
</dbReference>
<evidence type="ECO:0000313" key="2">
    <source>
        <dbReference type="Proteomes" id="UP001358586"/>
    </source>
</evidence>
<comment type="caution">
    <text evidence="1">The sequence shown here is derived from an EMBL/GenBank/DDBJ whole genome shotgun (WGS) entry which is preliminary data.</text>
</comment>
<sequence>MAAEQVADRGVAVAGLAMTRVAPRNHRNNLVFNGKGDVAGKIWEKAKTLSEDFKICTIAEPPIIPLTLENKNWMKPLIGYIKINFDVAISNGGVGYGVIVRDSDGFVTGGCYGFKEKQLDAIWAEIEAFVESMQLATTLNAPNIIF</sequence>
<proteinExistence type="predicted"/>
<gene>
    <name evidence="1" type="ORF">PVK06_043434</name>
</gene>
<name>A0ABR0MNY4_GOSAR</name>
<evidence type="ECO:0000313" key="1">
    <source>
        <dbReference type="EMBL" id="KAK5775533.1"/>
    </source>
</evidence>
<dbReference type="InterPro" id="IPR052929">
    <property type="entry name" value="RNase_H-like_EbsB-rel"/>
</dbReference>
<organism evidence="1 2">
    <name type="scientific">Gossypium arboreum</name>
    <name type="common">Tree cotton</name>
    <name type="synonym">Gossypium nanking</name>
    <dbReference type="NCBI Taxonomy" id="29729"/>
    <lineage>
        <taxon>Eukaryota</taxon>
        <taxon>Viridiplantae</taxon>
        <taxon>Streptophyta</taxon>
        <taxon>Embryophyta</taxon>
        <taxon>Tracheophyta</taxon>
        <taxon>Spermatophyta</taxon>
        <taxon>Magnoliopsida</taxon>
        <taxon>eudicotyledons</taxon>
        <taxon>Gunneridae</taxon>
        <taxon>Pentapetalae</taxon>
        <taxon>rosids</taxon>
        <taxon>malvids</taxon>
        <taxon>Malvales</taxon>
        <taxon>Malvaceae</taxon>
        <taxon>Malvoideae</taxon>
        <taxon>Gossypium</taxon>
    </lineage>
</organism>
<dbReference type="EMBL" id="JARKNE010000012">
    <property type="protein sequence ID" value="KAK5775533.1"/>
    <property type="molecule type" value="Genomic_DNA"/>
</dbReference>
<dbReference type="Proteomes" id="UP001358586">
    <property type="component" value="Chromosome 12"/>
</dbReference>
<evidence type="ECO:0008006" key="3">
    <source>
        <dbReference type="Google" id="ProtNLM"/>
    </source>
</evidence>
<protein>
    <recommendedName>
        <fullName evidence="3">RNase H type-1 domain-containing protein</fullName>
    </recommendedName>
</protein>
<dbReference type="PANTHER" id="PTHR47074:SF48">
    <property type="entry name" value="POLYNUCLEOTIDYL TRANSFERASE, RIBONUCLEASE H-LIKE SUPERFAMILY PROTEIN"/>
    <property type="match status" value="1"/>
</dbReference>
<reference evidence="1 2" key="1">
    <citation type="submission" date="2023-03" db="EMBL/GenBank/DDBJ databases">
        <title>WGS of Gossypium arboreum.</title>
        <authorList>
            <person name="Yu D."/>
        </authorList>
    </citation>
    <scope>NUCLEOTIDE SEQUENCE [LARGE SCALE GENOMIC DNA]</scope>
    <source>
        <tissue evidence="1">Leaf</tissue>
    </source>
</reference>